<dbReference type="Proteomes" id="UP000260812">
    <property type="component" value="Unassembled WGS sequence"/>
</dbReference>
<keyword evidence="8" id="KW-1133">Transmembrane helix</keyword>
<dbReference type="GO" id="GO:0016036">
    <property type="term" value="P:cellular response to phosphate starvation"/>
    <property type="evidence" value="ECO:0007669"/>
    <property type="project" value="TreeGrafter"/>
</dbReference>
<dbReference type="SMART" id="SM00387">
    <property type="entry name" value="HATPase_c"/>
    <property type="match status" value="1"/>
</dbReference>
<dbReference type="Gene3D" id="1.10.287.130">
    <property type="match status" value="1"/>
</dbReference>
<dbReference type="PRINTS" id="PR00344">
    <property type="entry name" value="BCTRLSENSOR"/>
</dbReference>
<evidence type="ECO:0000313" key="12">
    <source>
        <dbReference type="Proteomes" id="UP000260812"/>
    </source>
</evidence>
<evidence type="ECO:0000256" key="7">
    <source>
        <dbReference type="ARBA" id="ARBA00023012"/>
    </source>
</evidence>
<dbReference type="InterPro" id="IPR036890">
    <property type="entry name" value="HATPase_C_sf"/>
</dbReference>
<dbReference type="SUPFAM" id="SSF55874">
    <property type="entry name" value="ATPase domain of HSP90 chaperone/DNA topoisomerase II/histidine kinase"/>
    <property type="match status" value="1"/>
</dbReference>
<dbReference type="Proteomes" id="UP000261166">
    <property type="component" value="Unassembled WGS sequence"/>
</dbReference>
<dbReference type="EMBL" id="QVLV01000013">
    <property type="protein sequence ID" value="RGE57863.1"/>
    <property type="molecule type" value="Genomic_DNA"/>
</dbReference>
<dbReference type="EMBL" id="QVLU01000029">
    <property type="protein sequence ID" value="RGE66478.1"/>
    <property type="molecule type" value="Genomic_DNA"/>
</dbReference>
<dbReference type="GeneID" id="97988669"/>
<dbReference type="FunFam" id="3.30.565.10:FF:000006">
    <property type="entry name" value="Sensor histidine kinase WalK"/>
    <property type="match status" value="1"/>
</dbReference>
<comment type="caution">
    <text evidence="10">The sequence shown here is derived from an EMBL/GenBank/DDBJ whole genome shotgun (WGS) entry which is preliminary data.</text>
</comment>
<keyword evidence="4" id="KW-0597">Phosphoprotein</keyword>
<keyword evidence="12" id="KW-1185">Reference proteome</keyword>
<evidence type="ECO:0000256" key="4">
    <source>
        <dbReference type="ARBA" id="ARBA00022553"/>
    </source>
</evidence>
<dbReference type="OrthoDB" id="9792991at2"/>
<accession>A0A3E3I0Z0</accession>
<dbReference type="InterPro" id="IPR036097">
    <property type="entry name" value="HisK_dim/P_sf"/>
</dbReference>
<dbReference type="RefSeq" id="WP_049942383.1">
    <property type="nucleotide sequence ID" value="NZ_JBKVAZ010000013.1"/>
</dbReference>
<dbReference type="InterPro" id="IPR003661">
    <property type="entry name" value="HisK_dim/P_dom"/>
</dbReference>
<feature type="domain" description="Histidine kinase" evidence="9">
    <location>
        <begin position="95"/>
        <end position="309"/>
    </location>
</feature>
<dbReference type="GO" id="GO:0005886">
    <property type="term" value="C:plasma membrane"/>
    <property type="evidence" value="ECO:0007669"/>
    <property type="project" value="TreeGrafter"/>
</dbReference>
<dbReference type="SUPFAM" id="SSF47384">
    <property type="entry name" value="Homodimeric domain of signal transducing histidine kinase"/>
    <property type="match status" value="1"/>
</dbReference>
<dbReference type="EC" id="2.7.13.3" evidence="3"/>
<comment type="catalytic activity">
    <reaction evidence="1">
        <text>ATP + protein L-histidine = ADP + protein N-phospho-L-histidine.</text>
        <dbReference type="EC" id="2.7.13.3"/>
    </reaction>
</comment>
<evidence type="ECO:0000256" key="3">
    <source>
        <dbReference type="ARBA" id="ARBA00012438"/>
    </source>
</evidence>
<feature type="transmembrane region" description="Helical" evidence="8">
    <location>
        <begin position="6"/>
        <end position="27"/>
    </location>
</feature>
<evidence type="ECO:0000256" key="6">
    <source>
        <dbReference type="ARBA" id="ARBA00022777"/>
    </source>
</evidence>
<dbReference type="InterPro" id="IPR005467">
    <property type="entry name" value="His_kinase_dom"/>
</dbReference>
<evidence type="ECO:0000256" key="1">
    <source>
        <dbReference type="ARBA" id="ARBA00000085"/>
    </source>
</evidence>
<evidence type="ECO:0000256" key="8">
    <source>
        <dbReference type="SAM" id="Phobius"/>
    </source>
</evidence>
<evidence type="ECO:0000313" key="10">
    <source>
        <dbReference type="EMBL" id="RGE57863.1"/>
    </source>
</evidence>
<dbReference type="InterPro" id="IPR004358">
    <property type="entry name" value="Sig_transdc_His_kin-like_C"/>
</dbReference>
<dbReference type="GO" id="GO:0004721">
    <property type="term" value="F:phosphoprotein phosphatase activity"/>
    <property type="evidence" value="ECO:0007669"/>
    <property type="project" value="TreeGrafter"/>
</dbReference>
<dbReference type="SMART" id="SM00388">
    <property type="entry name" value="HisKA"/>
    <property type="match status" value="1"/>
</dbReference>
<evidence type="ECO:0000256" key="5">
    <source>
        <dbReference type="ARBA" id="ARBA00022679"/>
    </source>
</evidence>
<proteinExistence type="predicted"/>
<dbReference type="PROSITE" id="PS50109">
    <property type="entry name" value="HIS_KIN"/>
    <property type="match status" value="1"/>
</dbReference>
<dbReference type="Pfam" id="PF00512">
    <property type="entry name" value="HisKA"/>
    <property type="match status" value="1"/>
</dbReference>
<evidence type="ECO:0000256" key="2">
    <source>
        <dbReference type="ARBA" id="ARBA00004370"/>
    </source>
</evidence>
<evidence type="ECO:0000313" key="11">
    <source>
        <dbReference type="EMBL" id="RGE66478.1"/>
    </source>
</evidence>
<name>A0A3E3I0Z0_9FIRM</name>
<dbReference type="InterPro" id="IPR050351">
    <property type="entry name" value="BphY/WalK/GraS-like"/>
</dbReference>
<organism evidence="10 12">
    <name type="scientific">Eisenbergiella massiliensis</name>
    <dbReference type="NCBI Taxonomy" id="1720294"/>
    <lineage>
        <taxon>Bacteria</taxon>
        <taxon>Bacillati</taxon>
        <taxon>Bacillota</taxon>
        <taxon>Clostridia</taxon>
        <taxon>Lachnospirales</taxon>
        <taxon>Lachnospiraceae</taxon>
        <taxon>Eisenbergiella</taxon>
    </lineage>
</organism>
<evidence type="ECO:0000259" key="9">
    <source>
        <dbReference type="PROSITE" id="PS50109"/>
    </source>
</evidence>
<dbReference type="AlphaFoldDB" id="A0A3E3I0Z0"/>
<dbReference type="PANTHER" id="PTHR45453">
    <property type="entry name" value="PHOSPHATE REGULON SENSOR PROTEIN PHOR"/>
    <property type="match status" value="1"/>
</dbReference>
<dbReference type="Pfam" id="PF02518">
    <property type="entry name" value="HATPase_c"/>
    <property type="match status" value="1"/>
</dbReference>
<dbReference type="Gene3D" id="3.30.565.10">
    <property type="entry name" value="Histidine kinase-like ATPase, C-terminal domain"/>
    <property type="match status" value="1"/>
</dbReference>
<keyword evidence="7" id="KW-0902">Two-component regulatory system</keyword>
<protein>
    <recommendedName>
        <fullName evidence="3">histidine kinase</fullName>
        <ecNumber evidence="3">2.7.13.3</ecNumber>
    </recommendedName>
</protein>
<sequence>MQKYILIIITTALILSLILCLVLFVYIRRQNRELNYINGILKEINAGNRNRKILLDSDSILADIGFGINLLLQDSQDTIIALQKAEEAEKALMTSLSHDIRTPLTTLIGYLDAVHTGITDAETRESYVETARQKAYALKNYVDTLFDWFKLSSGEEILEPLPCDMAELTRNILEDWIVIFEEKHISYEIDIPESLIELTIDRKAYARILNNLIQNSLKHSQAAKIGISLKKEKDVTEISVSDNGVGISPSDIKHIFERFYKCDKSRTDRGSGIGLNIVQQLVIKSGGNITVKSEPFVRTTFLITFGPVHTLKPGPPL</sequence>
<dbReference type="InterPro" id="IPR003594">
    <property type="entry name" value="HATPase_dom"/>
</dbReference>
<dbReference type="GO" id="GO:0000155">
    <property type="term" value="F:phosphorelay sensor kinase activity"/>
    <property type="evidence" value="ECO:0007669"/>
    <property type="project" value="InterPro"/>
</dbReference>
<keyword evidence="8" id="KW-0472">Membrane</keyword>
<dbReference type="CDD" id="cd00075">
    <property type="entry name" value="HATPase"/>
    <property type="match status" value="1"/>
</dbReference>
<keyword evidence="5" id="KW-0808">Transferase</keyword>
<evidence type="ECO:0000313" key="13">
    <source>
        <dbReference type="Proteomes" id="UP000261166"/>
    </source>
</evidence>
<comment type="subcellular location">
    <subcellularLocation>
        <location evidence="2">Membrane</location>
    </subcellularLocation>
</comment>
<reference evidence="10 13" key="1">
    <citation type="submission" date="2018-08" db="EMBL/GenBank/DDBJ databases">
        <title>A genome reference for cultivated species of the human gut microbiota.</title>
        <authorList>
            <person name="Zou Y."/>
            <person name="Xue W."/>
            <person name="Luo G."/>
        </authorList>
    </citation>
    <scope>NUCLEOTIDE SEQUENCE [LARGE SCALE GENOMIC DNA]</scope>
    <source>
        <strain evidence="11 13">AF26-4BH</strain>
        <strain evidence="10">TF05-5AC</strain>
    </source>
</reference>
<dbReference type="PANTHER" id="PTHR45453:SF1">
    <property type="entry name" value="PHOSPHATE REGULON SENSOR PROTEIN PHOR"/>
    <property type="match status" value="1"/>
</dbReference>
<gene>
    <name evidence="11" type="ORF">DWY69_24265</name>
    <name evidence="10" type="ORF">DXC51_17780</name>
</gene>
<keyword evidence="8" id="KW-0812">Transmembrane</keyword>
<dbReference type="CDD" id="cd00082">
    <property type="entry name" value="HisKA"/>
    <property type="match status" value="1"/>
</dbReference>
<keyword evidence="6 10" id="KW-0418">Kinase</keyword>